<dbReference type="Pfam" id="PF13585">
    <property type="entry name" value="CHU_C"/>
    <property type="match status" value="1"/>
</dbReference>
<proteinExistence type="predicted"/>
<dbReference type="Proteomes" id="UP000237662">
    <property type="component" value="Unassembled WGS sequence"/>
</dbReference>
<evidence type="ECO:0000256" key="1">
    <source>
        <dbReference type="SAM" id="SignalP"/>
    </source>
</evidence>
<dbReference type="EMBL" id="PTJC01000005">
    <property type="protein sequence ID" value="PPK88869.1"/>
    <property type="molecule type" value="Genomic_DNA"/>
</dbReference>
<dbReference type="InterPro" id="IPR026341">
    <property type="entry name" value="T9SS_type_B"/>
</dbReference>
<keyword evidence="1" id="KW-0732">Signal</keyword>
<sequence length="952" mass="101603">MLSYRLLLCLPFLLLGSLLSAQEDCGNGLDDDGDGLIDLNDTVDCACGFASAIPSLLPNPSLEDFDAGQEGCESIQPGGLPDAPNQANCLVGWQRASIGTTDAWNAFTLSGSPPFFPSELPQPLPSGTGIAGFWIGVRDSEESLFTNGDGTTTTQYREYLAACLEGDNTVEAGNQYRLTFSLGFMQPQSFNSQQGNRVDMASPSPIELNIYGIRECSQIYFGDFYTCPETAGAEGYELIQTVQVTGSAGAWTPVNVNFTAASDYAAFAVGGSCAADVGRSDSDFFRNYYFIDDVILNRPEVFEQPVAGPVSVAGQTICADEITLTGQFTSGASYQWYKDGIALVGETANILTLTPSQSIDGAYALRVTTAGGCATTEDVVIQRPILADMVPDSVALCPELDTVFLQPTRPSGATFTWSDGSTLPYFPVTEPGDYSVTVSTVCEQQIETFTALETETISYQVTTEPETYCVGDTVRISVQTDFFNYGVAYNTLSYEPLFSNDPEGLEVVVGEIDSIVVQLFYGCGSTLDTVALSPDVAFDVSADVPQLSCENPSGTITLNLSNPDQVEFAWTDPAGNPVGDSGPSLEVSLPGTYGVELVDGIRCPATYTYEVVYADSFRVNLAIDSLRCDADGGASAAPSGGTLPYTVNWYRADVTDPFLSDTNRVDRLTPGDYRVSVEDGAGCIRSEFFTLTEPDSLTVTTATTFADCAIEDSGVLTVTASGGAPPYTYRIDGGDPQTAPVFRDLSSGTYSVEVQDSRGCAPVVATVTVTTPTPFTVELADEQVISLGDSLLLELRVLGVSPETGRAVWTPAESLSYPFGEGSTTVRARPARTTRYQVTYTSSEGCSQTAETLVVVDESVRIYVPSAFSPNGDGTNDELLVYPGPSVQRVRSFRVHDRWGGLVYEWTGEAGTGWDGRVGDQTLNPGTFFYLVESELVNGRTISTAGSVTLIR</sequence>
<evidence type="ECO:0000313" key="3">
    <source>
        <dbReference type="Proteomes" id="UP000237662"/>
    </source>
</evidence>
<organism evidence="2 3">
    <name type="scientific">Neolewinella xylanilytica</name>
    <dbReference type="NCBI Taxonomy" id="1514080"/>
    <lineage>
        <taxon>Bacteria</taxon>
        <taxon>Pseudomonadati</taxon>
        <taxon>Bacteroidota</taxon>
        <taxon>Saprospiria</taxon>
        <taxon>Saprospirales</taxon>
        <taxon>Lewinellaceae</taxon>
        <taxon>Neolewinella</taxon>
    </lineage>
</organism>
<dbReference type="Pfam" id="PF13573">
    <property type="entry name" value="SprB"/>
    <property type="match status" value="1"/>
</dbReference>
<name>A0A2S6IBP6_9BACT</name>
<keyword evidence="3" id="KW-1185">Reference proteome</keyword>
<dbReference type="OrthoDB" id="7794186at2"/>
<dbReference type="InterPro" id="IPR025667">
    <property type="entry name" value="SprB_repeat"/>
</dbReference>
<gene>
    <name evidence="2" type="ORF">CLV84_1843</name>
</gene>
<reference evidence="2 3" key="1">
    <citation type="submission" date="2018-02" db="EMBL/GenBank/DDBJ databases">
        <title>Genomic Encyclopedia of Archaeal and Bacterial Type Strains, Phase II (KMG-II): from individual species to whole genera.</title>
        <authorList>
            <person name="Goeker M."/>
        </authorList>
    </citation>
    <scope>NUCLEOTIDE SEQUENCE [LARGE SCALE GENOMIC DNA]</scope>
    <source>
        <strain evidence="2 3">DSM 29526</strain>
    </source>
</reference>
<dbReference type="InterPro" id="IPR013783">
    <property type="entry name" value="Ig-like_fold"/>
</dbReference>
<comment type="caution">
    <text evidence="2">The sequence shown here is derived from an EMBL/GenBank/DDBJ whole genome shotgun (WGS) entry which is preliminary data.</text>
</comment>
<evidence type="ECO:0000313" key="2">
    <source>
        <dbReference type="EMBL" id="PPK88869.1"/>
    </source>
</evidence>
<feature type="signal peptide" evidence="1">
    <location>
        <begin position="1"/>
        <end position="21"/>
    </location>
</feature>
<feature type="chain" id="PRO_5015676605" evidence="1">
    <location>
        <begin position="22"/>
        <end position="952"/>
    </location>
</feature>
<dbReference type="RefSeq" id="WP_104419398.1">
    <property type="nucleotide sequence ID" value="NZ_PTJC01000005.1"/>
</dbReference>
<dbReference type="NCBIfam" id="TIGR04131">
    <property type="entry name" value="Bac_Flav_CTERM"/>
    <property type="match status" value="1"/>
</dbReference>
<protein>
    <submittedName>
        <fullName evidence="2">Gliding motility-associated-like protein</fullName>
    </submittedName>
</protein>
<dbReference type="AlphaFoldDB" id="A0A2S6IBP6"/>
<accession>A0A2S6IBP6</accession>
<dbReference type="Gene3D" id="2.60.40.10">
    <property type="entry name" value="Immunoglobulins"/>
    <property type="match status" value="1"/>
</dbReference>